<sequence>MRRQTHWQHRLILFKKKKIKSPQYMCMYG</sequence>
<reference evidence="1" key="1">
    <citation type="submission" date="2014-09" db="EMBL/GenBank/DDBJ databases">
        <authorList>
            <person name="Magalhaes I.L.F."/>
            <person name="Oliveira U."/>
            <person name="Santos F.R."/>
            <person name="Vidigal T.H.D.A."/>
            <person name="Brescovit A.D."/>
            <person name="Santos A.J."/>
        </authorList>
    </citation>
    <scope>NUCLEOTIDE SEQUENCE</scope>
    <source>
        <tissue evidence="1">Shoot tissue taken approximately 20 cm above the soil surface</tissue>
    </source>
</reference>
<dbReference type="AlphaFoldDB" id="A0A0A9AY54"/>
<reference evidence="1" key="2">
    <citation type="journal article" date="2015" name="Data Brief">
        <title>Shoot transcriptome of the giant reed, Arundo donax.</title>
        <authorList>
            <person name="Barrero R.A."/>
            <person name="Guerrero F.D."/>
            <person name="Moolhuijzen P."/>
            <person name="Goolsby J.A."/>
            <person name="Tidwell J."/>
            <person name="Bellgard S.E."/>
            <person name="Bellgard M.I."/>
        </authorList>
    </citation>
    <scope>NUCLEOTIDE SEQUENCE</scope>
    <source>
        <tissue evidence="1">Shoot tissue taken approximately 20 cm above the soil surface</tissue>
    </source>
</reference>
<accession>A0A0A9AY54</accession>
<evidence type="ECO:0000313" key="1">
    <source>
        <dbReference type="EMBL" id="JAD53860.1"/>
    </source>
</evidence>
<name>A0A0A9AY54_ARUDO</name>
<dbReference type="EMBL" id="GBRH01244035">
    <property type="protein sequence ID" value="JAD53860.1"/>
    <property type="molecule type" value="Transcribed_RNA"/>
</dbReference>
<protein>
    <submittedName>
        <fullName evidence="1">Uncharacterized protein</fullName>
    </submittedName>
</protein>
<organism evidence="1">
    <name type="scientific">Arundo donax</name>
    <name type="common">Giant reed</name>
    <name type="synonym">Donax arundinaceus</name>
    <dbReference type="NCBI Taxonomy" id="35708"/>
    <lineage>
        <taxon>Eukaryota</taxon>
        <taxon>Viridiplantae</taxon>
        <taxon>Streptophyta</taxon>
        <taxon>Embryophyta</taxon>
        <taxon>Tracheophyta</taxon>
        <taxon>Spermatophyta</taxon>
        <taxon>Magnoliopsida</taxon>
        <taxon>Liliopsida</taxon>
        <taxon>Poales</taxon>
        <taxon>Poaceae</taxon>
        <taxon>PACMAD clade</taxon>
        <taxon>Arundinoideae</taxon>
        <taxon>Arundineae</taxon>
        <taxon>Arundo</taxon>
    </lineage>
</organism>
<proteinExistence type="predicted"/>